<feature type="region of interest" description="Disordered" evidence="1">
    <location>
        <begin position="146"/>
        <end position="203"/>
    </location>
</feature>
<dbReference type="Proteomes" id="UP000007241">
    <property type="component" value="Unassembled WGS sequence"/>
</dbReference>
<keyword evidence="3" id="KW-1185">Reference proteome</keyword>
<feature type="compositionally biased region" description="Low complexity" evidence="1">
    <location>
        <begin position="166"/>
        <end position="179"/>
    </location>
</feature>
<dbReference type="GeneID" id="18243500"/>
<evidence type="ECO:0000256" key="1">
    <source>
        <dbReference type="SAM" id="MobiDB-lite"/>
    </source>
</evidence>
<feature type="compositionally biased region" description="Basic residues" evidence="1">
    <location>
        <begin position="180"/>
        <end position="189"/>
    </location>
</feature>
<reference evidence="2 3" key="1">
    <citation type="submission" date="2009-12" db="EMBL/GenBank/DDBJ databases">
        <title>The draft genome of Batrachochytrium dendrobatidis.</title>
        <authorList>
            <consortium name="US DOE Joint Genome Institute (JGI-PGF)"/>
            <person name="Kuo A."/>
            <person name="Salamov A."/>
            <person name="Schmutz J."/>
            <person name="Lucas S."/>
            <person name="Pitluck S."/>
            <person name="Rosenblum E."/>
            <person name="Stajich J."/>
            <person name="Eisen M."/>
            <person name="Grigoriev I.V."/>
        </authorList>
    </citation>
    <scope>NUCLEOTIDE SEQUENCE [LARGE SCALE GENOMIC DNA]</scope>
    <source>
        <strain evidence="3">JAM81 / FGSC 10211</strain>
    </source>
</reference>
<proteinExistence type="predicted"/>
<evidence type="ECO:0000313" key="3">
    <source>
        <dbReference type="Proteomes" id="UP000007241"/>
    </source>
</evidence>
<dbReference type="EMBL" id="GL882885">
    <property type="protein sequence ID" value="EGF79804.1"/>
    <property type="molecule type" value="Genomic_DNA"/>
</dbReference>
<organism evidence="2 3">
    <name type="scientific">Batrachochytrium dendrobatidis (strain JAM81 / FGSC 10211)</name>
    <name type="common">Frog chytrid fungus</name>
    <dbReference type="NCBI Taxonomy" id="684364"/>
    <lineage>
        <taxon>Eukaryota</taxon>
        <taxon>Fungi</taxon>
        <taxon>Fungi incertae sedis</taxon>
        <taxon>Chytridiomycota</taxon>
        <taxon>Chytridiomycota incertae sedis</taxon>
        <taxon>Chytridiomycetes</taxon>
        <taxon>Rhizophydiales</taxon>
        <taxon>Rhizophydiales incertae sedis</taxon>
        <taxon>Batrachochytrium</taxon>
    </lineage>
</organism>
<feature type="compositionally biased region" description="Low complexity" evidence="1">
    <location>
        <begin position="190"/>
        <end position="203"/>
    </location>
</feature>
<accession>F4P539</accession>
<dbReference type="AlphaFoldDB" id="F4P539"/>
<gene>
    <name evidence="2" type="ORF">BATDEDRAFT_89457</name>
</gene>
<protein>
    <submittedName>
        <fullName evidence="2">Uncharacterized protein</fullName>
    </submittedName>
</protein>
<evidence type="ECO:0000313" key="2">
    <source>
        <dbReference type="EMBL" id="EGF79804.1"/>
    </source>
</evidence>
<sequence>MAVMSTAHAASVPSNFVSIQKRSDFNFSDLGDIFGNIAGKISSAIKDSKLGSSSAGQKASKIIKNLEESVKGVFGIVQTSINKHNGKISDEETASGIIGAIGSIGSSISDAVGNGLDSEDEKSSAKIAGGAIKMITGVAGGIAGSVGNDTTQSQDGPNQTEALLFTSTVSTSTAESSPTRRSRKRKSPSKKSNSAPSATNSSN</sequence>
<dbReference type="HOGENOM" id="CLU_1348695_0_0_1"/>
<dbReference type="RefSeq" id="XP_006679682.1">
    <property type="nucleotide sequence ID" value="XM_006679619.1"/>
</dbReference>
<name>F4P539_BATDJ</name>
<dbReference type="InParanoid" id="F4P539"/>
<feature type="compositionally biased region" description="Polar residues" evidence="1">
    <location>
        <begin position="147"/>
        <end position="161"/>
    </location>
</feature>